<dbReference type="HOGENOM" id="CLU_1917362_0_0_1"/>
<dbReference type="AlphaFoldDB" id="A0A0C9XPG8"/>
<reference evidence="2" key="2">
    <citation type="submission" date="2015-01" db="EMBL/GenBank/DDBJ databases">
        <title>Evolutionary Origins and Diversification of the Mycorrhizal Mutualists.</title>
        <authorList>
            <consortium name="DOE Joint Genome Institute"/>
            <consortium name="Mycorrhizal Genomics Consortium"/>
            <person name="Kohler A."/>
            <person name="Kuo A."/>
            <person name="Nagy L.G."/>
            <person name="Floudas D."/>
            <person name="Copeland A."/>
            <person name="Barry K.W."/>
            <person name="Cichocki N."/>
            <person name="Veneault-Fourrey C."/>
            <person name="LaButti K."/>
            <person name="Lindquist E.A."/>
            <person name="Lipzen A."/>
            <person name="Lundell T."/>
            <person name="Morin E."/>
            <person name="Murat C."/>
            <person name="Riley R."/>
            <person name="Ohm R."/>
            <person name="Sun H."/>
            <person name="Tunlid A."/>
            <person name="Henrissat B."/>
            <person name="Grigoriev I.V."/>
            <person name="Hibbett D.S."/>
            <person name="Martin F."/>
        </authorList>
    </citation>
    <scope>NUCLEOTIDE SEQUENCE [LARGE SCALE GENOMIC DNA]</scope>
    <source>
        <strain evidence="2">LaAM-08-1</strain>
    </source>
</reference>
<keyword evidence="2" id="KW-1185">Reference proteome</keyword>
<protein>
    <submittedName>
        <fullName evidence="1">Uncharacterized protein</fullName>
    </submittedName>
</protein>
<sequence length="132" mass="14208">MESASSKSLITPLSFPAALLDESRAAVHACDVGYSELDKGLVGTSLQWILTANPSSQSYPELIPGTKFYLGFKLTKMSMLGLLACSHPSFFHDALIAIGEDVSALWRRCSWVLLALSEADLSDHGGHHCDSP</sequence>
<reference evidence="1 2" key="1">
    <citation type="submission" date="2014-04" db="EMBL/GenBank/DDBJ databases">
        <authorList>
            <consortium name="DOE Joint Genome Institute"/>
            <person name="Kuo A."/>
            <person name="Kohler A."/>
            <person name="Nagy L.G."/>
            <person name="Floudas D."/>
            <person name="Copeland A."/>
            <person name="Barry K.W."/>
            <person name="Cichocki N."/>
            <person name="Veneault-Fourrey C."/>
            <person name="LaButti K."/>
            <person name="Lindquist E.A."/>
            <person name="Lipzen A."/>
            <person name="Lundell T."/>
            <person name="Morin E."/>
            <person name="Murat C."/>
            <person name="Sun H."/>
            <person name="Tunlid A."/>
            <person name="Henrissat B."/>
            <person name="Grigoriev I.V."/>
            <person name="Hibbett D.S."/>
            <person name="Martin F."/>
            <person name="Nordberg H.P."/>
            <person name="Cantor M.N."/>
            <person name="Hua S.X."/>
        </authorList>
    </citation>
    <scope>NUCLEOTIDE SEQUENCE [LARGE SCALE GENOMIC DNA]</scope>
    <source>
        <strain evidence="1 2">LaAM-08-1</strain>
    </source>
</reference>
<name>A0A0C9XPG8_9AGAR</name>
<proteinExistence type="predicted"/>
<dbReference type="EMBL" id="KN838646">
    <property type="protein sequence ID" value="KIJ99476.1"/>
    <property type="molecule type" value="Genomic_DNA"/>
</dbReference>
<evidence type="ECO:0000313" key="1">
    <source>
        <dbReference type="EMBL" id="KIJ99476.1"/>
    </source>
</evidence>
<evidence type="ECO:0000313" key="2">
    <source>
        <dbReference type="Proteomes" id="UP000054477"/>
    </source>
</evidence>
<accession>A0A0C9XPG8</accession>
<organism evidence="1 2">
    <name type="scientific">Laccaria amethystina LaAM-08-1</name>
    <dbReference type="NCBI Taxonomy" id="1095629"/>
    <lineage>
        <taxon>Eukaryota</taxon>
        <taxon>Fungi</taxon>
        <taxon>Dikarya</taxon>
        <taxon>Basidiomycota</taxon>
        <taxon>Agaricomycotina</taxon>
        <taxon>Agaricomycetes</taxon>
        <taxon>Agaricomycetidae</taxon>
        <taxon>Agaricales</taxon>
        <taxon>Agaricineae</taxon>
        <taxon>Hydnangiaceae</taxon>
        <taxon>Laccaria</taxon>
    </lineage>
</organism>
<dbReference type="Proteomes" id="UP000054477">
    <property type="component" value="Unassembled WGS sequence"/>
</dbReference>
<gene>
    <name evidence="1" type="ORF">K443DRAFT_171726</name>
</gene>